<name>A0ABN7VGS9_GIGMA</name>
<evidence type="ECO:0000313" key="2">
    <source>
        <dbReference type="Proteomes" id="UP000789901"/>
    </source>
</evidence>
<keyword evidence="2" id="KW-1185">Reference proteome</keyword>
<dbReference type="EMBL" id="CAJVQB010014909">
    <property type="protein sequence ID" value="CAG8771448.1"/>
    <property type="molecule type" value="Genomic_DNA"/>
</dbReference>
<accession>A0ABN7VGS9</accession>
<dbReference type="Proteomes" id="UP000789901">
    <property type="component" value="Unassembled WGS sequence"/>
</dbReference>
<comment type="caution">
    <text evidence="1">The sequence shown here is derived from an EMBL/GenBank/DDBJ whole genome shotgun (WGS) entry which is preliminary data.</text>
</comment>
<gene>
    <name evidence="1" type="ORF">GMARGA_LOCUS18563</name>
</gene>
<reference evidence="1 2" key="1">
    <citation type="submission" date="2021-06" db="EMBL/GenBank/DDBJ databases">
        <authorList>
            <person name="Kallberg Y."/>
            <person name="Tangrot J."/>
            <person name="Rosling A."/>
        </authorList>
    </citation>
    <scope>NUCLEOTIDE SEQUENCE [LARGE SCALE GENOMIC DNA]</scope>
    <source>
        <strain evidence="1 2">120-4 pot B 10/14</strain>
    </source>
</reference>
<proteinExistence type="predicted"/>
<feature type="non-terminal residue" evidence="1">
    <location>
        <position position="144"/>
    </location>
</feature>
<protein>
    <submittedName>
        <fullName evidence="1">13179_t:CDS:1</fullName>
    </submittedName>
</protein>
<organism evidence="1 2">
    <name type="scientific">Gigaspora margarita</name>
    <dbReference type="NCBI Taxonomy" id="4874"/>
    <lineage>
        <taxon>Eukaryota</taxon>
        <taxon>Fungi</taxon>
        <taxon>Fungi incertae sedis</taxon>
        <taxon>Mucoromycota</taxon>
        <taxon>Glomeromycotina</taxon>
        <taxon>Glomeromycetes</taxon>
        <taxon>Diversisporales</taxon>
        <taxon>Gigasporaceae</taxon>
        <taxon>Gigaspora</taxon>
    </lineage>
</organism>
<sequence length="144" mass="16211">MCNTLKTLIAADELEIQKLIDFIQTFLTKNCYKSDDTNENFRTLENKLYELIQLVRFHQINGEEFMLKDGNGQYKIIKDSFLFSLSDFKTQTLVASLIFEGSPTVRGSATFRSGLTFGGFGGIATFRAPQTSGGIRGSHDLYFP</sequence>
<evidence type="ECO:0000313" key="1">
    <source>
        <dbReference type="EMBL" id="CAG8771448.1"/>
    </source>
</evidence>